<dbReference type="GeneID" id="11516155"/>
<evidence type="ECO:0000313" key="2">
    <source>
        <dbReference type="EMBL" id="AEO67563.1"/>
    </source>
</evidence>
<gene>
    <name evidence="2" type="ORF">THITE_2116459</name>
</gene>
<dbReference type="KEGG" id="ttt:THITE_2116459"/>
<evidence type="ECO:0000313" key="3">
    <source>
        <dbReference type="Proteomes" id="UP000008181"/>
    </source>
</evidence>
<evidence type="ECO:0000256" key="1">
    <source>
        <dbReference type="SAM" id="MobiDB-lite"/>
    </source>
</evidence>
<reference evidence="2 3" key="1">
    <citation type="journal article" date="2011" name="Nat. Biotechnol.">
        <title>Comparative genomic analysis of the thermophilic biomass-degrading fungi Myceliophthora thermophila and Thielavia terrestris.</title>
        <authorList>
            <person name="Berka R.M."/>
            <person name="Grigoriev I.V."/>
            <person name="Otillar R."/>
            <person name="Salamov A."/>
            <person name="Grimwood J."/>
            <person name="Reid I."/>
            <person name="Ishmael N."/>
            <person name="John T."/>
            <person name="Darmond C."/>
            <person name="Moisan M.-C."/>
            <person name="Henrissat B."/>
            <person name="Coutinho P.M."/>
            <person name="Lombard V."/>
            <person name="Natvig D.O."/>
            <person name="Lindquist E."/>
            <person name="Schmutz J."/>
            <person name="Lucas S."/>
            <person name="Harris P."/>
            <person name="Powlowski J."/>
            <person name="Bellemare A."/>
            <person name="Taylor D."/>
            <person name="Butler G."/>
            <person name="de Vries R.P."/>
            <person name="Allijn I.E."/>
            <person name="van den Brink J."/>
            <person name="Ushinsky S."/>
            <person name="Storms R."/>
            <person name="Powell A.J."/>
            <person name="Paulsen I.T."/>
            <person name="Elbourne L.D.H."/>
            <person name="Baker S.E."/>
            <person name="Magnuson J."/>
            <person name="LaBoissiere S."/>
            <person name="Clutterbuck A.J."/>
            <person name="Martinez D."/>
            <person name="Wogulis M."/>
            <person name="de Leon A.L."/>
            <person name="Rey M.W."/>
            <person name="Tsang A."/>
        </authorList>
    </citation>
    <scope>NUCLEOTIDE SEQUENCE [LARGE SCALE GENOMIC DNA]</scope>
    <source>
        <strain evidence="3">ATCC 38088 / NRRL 8126</strain>
    </source>
</reference>
<accession>G2R626</accession>
<dbReference type="EMBL" id="CP003011">
    <property type="protein sequence ID" value="AEO67563.1"/>
    <property type="molecule type" value="Genomic_DNA"/>
</dbReference>
<proteinExistence type="predicted"/>
<dbReference type="RefSeq" id="XP_003653899.1">
    <property type="nucleotide sequence ID" value="XM_003653851.1"/>
</dbReference>
<sequence length="87" mass="10129">MFQAEVYHKGISRLENSKEAQWSIESPHAVVEWQRRGGKERPTYLDRPIQRLPRRVSTAGEMKPPRHCSINPDTKGQDMQRSQSITK</sequence>
<organism evidence="2 3">
    <name type="scientific">Thermothielavioides terrestris (strain ATCC 38088 / NRRL 8126)</name>
    <name type="common">Thielavia terrestris</name>
    <dbReference type="NCBI Taxonomy" id="578455"/>
    <lineage>
        <taxon>Eukaryota</taxon>
        <taxon>Fungi</taxon>
        <taxon>Dikarya</taxon>
        <taxon>Ascomycota</taxon>
        <taxon>Pezizomycotina</taxon>
        <taxon>Sordariomycetes</taxon>
        <taxon>Sordariomycetidae</taxon>
        <taxon>Sordariales</taxon>
        <taxon>Chaetomiaceae</taxon>
        <taxon>Thermothielavioides</taxon>
        <taxon>Thermothielavioides terrestris</taxon>
    </lineage>
</organism>
<name>G2R626_THETT</name>
<dbReference type="Proteomes" id="UP000008181">
    <property type="component" value="Chromosome 3"/>
</dbReference>
<feature type="compositionally biased region" description="Polar residues" evidence="1">
    <location>
        <begin position="71"/>
        <end position="87"/>
    </location>
</feature>
<dbReference type="HOGENOM" id="CLU_2484895_0_0_1"/>
<feature type="region of interest" description="Disordered" evidence="1">
    <location>
        <begin position="52"/>
        <end position="87"/>
    </location>
</feature>
<keyword evidence="3" id="KW-1185">Reference proteome</keyword>
<protein>
    <submittedName>
        <fullName evidence="2">Uncharacterized protein</fullName>
    </submittedName>
</protein>
<dbReference type="AlphaFoldDB" id="G2R626"/>